<dbReference type="Proteomes" id="UP000182915">
    <property type="component" value="Chromosome I"/>
</dbReference>
<sequence>MDMSDNSVHQVLPTRPAPAPAAPAPAPLLARVVARVKAGSFDRRIAVGGPAPAGSALAAHCARLTSRKERESLARALRRVVQDARGRGPLMSSRVPLNTRNIAAAEDLIDAITLRLHSPRPVSARGMARLRTLLADGTGPLYRYGRGDLTGRLGAALAEL</sequence>
<protein>
    <submittedName>
        <fullName evidence="2">Uncharacterized protein</fullName>
    </submittedName>
</protein>
<name>A0A1H6L2M5_MYCRU</name>
<feature type="region of interest" description="Disordered" evidence="1">
    <location>
        <begin position="1"/>
        <end position="24"/>
    </location>
</feature>
<evidence type="ECO:0000313" key="2">
    <source>
        <dbReference type="EMBL" id="SEH78499.1"/>
    </source>
</evidence>
<accession>A0A1H6L2M5</accession>
<organism evidence="2 3">
    <name type="scientific">Mycolicibacterium rutilum</name>
    <name type="common">Mycobacterium rutilum</name>
    <dbReference type="NCBI Taxonomy" id="370526"/>
    <lineage>
        <taxon>Bacteria</taxon>
        <taxon>Bacillati</taxon>
        <taxon>Actinomycetota</taxon>
        <taxon>Actinomycetes</taxon>
        <taxon>Mycobacteriales</taxon>
        <taxon>Mycobacteriaceae</taxon>
        <taxon>Mycolicibacterium</taxon>
    </lineage>
</organism>
<feature type="compositionally biased region" description="Pro residues" evidence="1">
    <location>
        <begin position="15"/>
        <end position="24"/>
    </location>
</feature>
<dbReference type="EMBL" id="LT629971">
    <property type="protein sequence ID" value="SEH78499.1"/>
    <property type="molecule type" value="Genomic_DNA"/>
</dbReference>
<evidence type="ECO:0000256" key="1">
    <source>
        <dbReference type="SAM" id="MobiDB-lite"/>
    </source>
</evidence>
<reference evidence="3" key="1">
    <citation type="submission" date="2016-10" db="EMBL/GenBank/DDBJ databases">
        <authorList>
            <person name="Varghese N."/>
            <person name="Submissions S."/>
        </authorList>
    </citation>
    <scope>NUCLEOTIDE SEQUENCE [LARGE SCALE GENOMIC DNA]</scope>
    <source>
        <strain evidence="3">DSM 45405</strain>
    </source>
</reference>
<dbReference type="AlphaFoldDB" id="A0A1H6L2M5"/>
<evidence type="ECO:0000313" key="3">
    <source>
        <dbReference type="Proteomes" id="UP000182915"/>
    </source>
</evidence>
<keyword evidence="3" id="KW-1185">Reference proteome</keyword>
<proteinExistence type="predicted"/>
<gene>
    <name evidence="2" type="ORF">SAMN04489835_4096</name>
</gene>